<dbReference type="InterPro" id="IPR050336">
    <property type="entry name" value="Chromosome_partition/occlusion"/>
</dbReference>
<keyword evidence="5" id="KW-1185">Reference proteome</keyword>
<reference evidence="4" key="1">
    <citation type="submission" date="2022-07" db="EMBL/GenBank/DDBJ databases">
        <title>Complete Genome Sequence of the Radioresistant Bacterium Deinococcus aetherius ST0316, Isolated from the Air Dust collected in Lower Stratosphere above Japan.</title>
        <authorList>
            <person name="Satoh K."/>
            <person name="Hagiwara K."/>
            <person name="Katsumata K."/>
            <person name="Kubo A."/>
            <person name="Yokobori S."/>
            <person name="Yamagishi A."/>
            <person name="Oono Y."/>
            <person name="Narumi I."/>
        </authorList>
    </citation>
    <scope>NUCLEOTIDE SEQUENCE</scope>
    <source>
        <strain evidence="4">ST0316</strain>
        <plasmid evidence="4">pDAETH-2</plasmid>
    </source>
</reference>
<evidence type="ECO:0000256" key="1">
    <source>
        <dbReference type="ARBA" id="ARBA00006295"/>
    </source>
</evidence>
<dbReference type="RefSeq" id="WP_264778102.1">
    <property type="nucleotide sequence ID" value="NZ_AP026562.1"/>
</dbReference>
<feature type="compositionally biased region" description="Basic and acidic residues" evidence="2">
    <location>
        <begin position="1"/>
        <end position="10"/>
    </location>
</feature>
<dbReference type="CDD" id="cd16393">
    <property type="entry name" value="SPO0J_N"/>
    <property type="match status" value="1"/>
</dbReference>
<dbReference type="Gene3D" id="1.10.10.2830">
    <property type="match status" value="1"/>
</dbReference>
<dbReference type="PANTHER" id="PTHR33375:SF7">
    <property type="entry name" value="CHROMOSOME 2-PARTITIONING PROTEIN PARB-RELATED"/>
    <property type="match status" value="1"/>
</dbReference>
<dbReference type="EMBL" id="AP026562">
    <property type="protein sequence ID" value="BDP44235.1"/>
    <property type="molecule type" value="Genomic_DNA"/>
</dbReference>
<dbReference type="NCBIfam" id="TIGR00180">
    <property type="entry name" value="parB_part"/>
    <property type="match status" value="1"/>
</dbReference>
<organism evidence="4 5">
    <name type="scientific">Deinococcus aetherius</name>
    <dbReference type="NCBI Taxonomy" id="200252"/>
    <lineage>
        <taxon>Bacteria</taxon>
        <taxon>Thermotogati</taxon>
        <taxon>Deinococcota</taxon>
        <taxon>Deinococci</taxon>
        <taxon>Deinococcales</taxon>
        <taxon>Deinococcaceae</taxon>
        <taxon>Deinococcus</taxon>
    </lineage>
</organism>
<protein>
    <submittedName>
        <fullName evidence="4">Chromosome 2-partitioning protein ParB</fullName>
    </submittedName>
</protein>
<dbReference type="SUPFAM" id="SSF110849">
    <property type="entry name" value="ParB/Sulfiredoxin"/>
    <property type="match status" value="1"/>
</dbReference>
<dbReference type="SUPFAM" id="SSF109709">
    <property type="entry name" value="KorB DNA-binding domain-like"/>
    <property type="match status" value="1"/>
</dbReference>
<comment type="similarity">
    <text evidence="1">Belongs to the ParB family.</text>
</comment>
<feature type="domain" description="ParB-like N-terminal" evidence="3">
    <location>
        <begin position="31"/>
        <end position="122"/>
    </location>
</feature>
<feature type="compositionally biased region" description="Basic and acidic residues" evidence="2">
    <location>
        <begin position="24"/>
        <end position="34"/>
    </location>
</feature>
<proteinExistence type="inferred from homology"/>
<keyword evidence="4" id="KW-0614">Plasmid</keyword>
<evidence type="ECO:0000259" key="3">
    <source>
        <dbReference type="SMART" id="SM00470"/>
    </source>
</evidence>
<dbReference type="Pfam" id="PF02195">
    <property type="entry name" value="ParB_N"/>
    <property type="match status" value="1"/>
</dbReference>
<dbReference type="Proteomes" id="UP001064971">
    <property type="component" value="Plasmid pDAETH-2"/>
</dbReference>
<dbReference type="InterPro" id="IPR004437">
    <property type="entry name" value="ParB/RepB/Spo0J"/>
</dbReference>
<dbReference type="InterPro" id="IPR036086">
    <property type="entry name" value="ParB/Sulfiredoxin_sf"/>
</dbReference>
<geneLocation type="plasmid" evidence="4 5">
    <name>pDAETH-2</name>
</geneLocation>
<dbReference type="PANTHER" id="PTHR33375">
    <property type="entry name" value="CHROMOSOME-PARTITIONING PROTEIN PARB-RELATED"/>
    <property type="match status" value="1"/>
</dbReference>
<gene>
    <name evidence="4" type="primary">parB2</name>
    <name evidence="4" type="ORF">DAETH_42040</name>
</gene>
<dbReference type="Gene3D" id="3.90.1530.30">
    <property type="match status" value="1"/>
</dbReference>
<dbReference type="InterPro" id="IPR003115">
    <property type="entry name" value="ParB_N"/>
</dbReference>
<evidence type="ECO:0000313" key="4">
    <source>
        <dbReference type="EMBL" id="BDP44235.1"/>
    </source>
</evidence>
<dbReference type="SMART" id="SM00470">
    <property type="entry name" value="ParB"/>
    <property type="match status" value="1"/>
</dbReference>
<accession>A0ABM8AK87</accession>
<evidence type="ECO:0000256" key="2">
    <source>
        <dbReference type="SAM" id="MobiDB-lite"/>
    </source>
</evidence>
<feature type="region of interest" description="Disordered" evidence="2">
    <location>
        <begin position="1"/>
        <end position="39"/>
    </location>
</feature>
<name>A0ABM8AK87_9DEIO</name>
<evidence type="ECO:0000313" key="5">
    <source>
        <dbReference type="Proteomes" id="UP001064971"/>
    </source>
</evidence>
<sequence>MPRRDPDARRGALGALVANLTPVDTREESPRELSVESLTPSRFQPRRHFDEAALRDLAASVGDRGVLQPLLVRPLPGGDGHEIVAGERRWRAAKLAGLRAVPVVVRDLSDEEAQDAAAVENLQRADLDVIDEVDLTVALVSRVLGLPAEEVPARLHVLVNRPGEHPEDVTRLEALFTGLGRGTWTSFVKNKLRVLRWPAPVLTAMREHGLGYSLAGVVAAAPEGRQGELLDLALGGATKAELRERLLSFRKDKPADPAALVARALRDRRRLDALGAKERRRAETLLGELARLLGEAG</sequence>